<gene>
    <name evidence="16" type="ORF">ACFSJ3_03115</name>
</gene>
<evidence type="ECO:0000256" key="12">
    <source>
        <dbReference type="SAM" id="MobiDB-lite"/>
    </source>
</evidence>
<keyword evidence="8 11" id="KW-0472">Membrane</keyword>
<evidence type="ECO:0000256" key="6">
    <source>
        <dbReference type="ARBA" id="ARBA00022729"/>
    </source>
</evidence>
<evidence type="ECO:0000256" key="13">
    <source>
        <dbReference type="SAM" id="SignalP"/>
    </source>
</evidence>
<evidence type="ECO:0000256" key="4">
    <source>
        <dbReference type="ARBA" id="ARBA00022452"/>
    </source>
</evidence>
<keyword evidence="9 16" id="KW-0675">Receptor</keyword>
<keyword evidence="3" id="KW-0813">Transport</keyword>
<keyword evidence="7 11" id="KW-0798">TonB box</keyword>
<feature type="domain" description="TonB-dependent receptor-like beta-barrel" evidence="14">
    <location>
        <begin position="295"/>
        <end position="695"/>
    </location>
</feature>
<comment type="subcellular location">
    <subcellularLocation>
        <location evidence="1">Cell outer membrane</location>
        <topology evidence="1">Multi-pass membrane protein</topology>
    </subcellularLocation>
</comment>
<evidence type="ECO:0000259" key="14">
    <source>
        <dbReference type="Pfam" id="PF00593"/>
    </source>
</evidence>
<dbReference type="InterPro" id="IPR039426">
    <property type="entry name" value="TonB-dep_rcpt-like"/>
</dbReference>
<feature type="domain" description="TonB-dependent receptor plug" evidence="15">
    <location>
        <begin position="55"/>
        <end position="163"/>
    </location>
</feature>
<protein>
    <submittedName>
        <fullName evidence="16">TonB-dependent receptor plug domain-containing protein</fullName>
    </submittedName>
</protein>
<keyword evidence="10" id="KW-0998">Cell outer membrane</keyword>
<evidence type="ECO:0000259" key="15">
    <source>
        <dbReference type="Pfam" id="PF07715"/>
    </source>
</evidence>
<sequence>MAVKPGILMMGAALTALSPVLAADELSSQDLFELDLDQLMQLQVESSATYTPTSERRMPAATTRITPQMIQDSGARNLFDLLETYVPNFHYLPHHWESSHMGMRSIISDRDDKYLIVVNGRVMNEQTHFGALSERDLPMLDDIRRIEVVRGPGSVVYGPGALSMVINIQTESFANNSGDSVTAKVGFEEEFQSLELKKSIAFSGEDHGILMYAGVSNYNGADRDDSPVVYGNSDTTAWGEPINAGDDSTLSNPRNRASFRDKPKLKLHLDYQLQDFRAWLRYTQGGEQMAWSPKIVTLPPNGFADEDTQEEDLSTHQVGYEQWMLDLSYRWALQDHLWLDLKGGYDTTEYIRILFDNQLPDNPPENHREENYYSRAMLNWQPAEAHSLAIGGEFVRSQWGLDTWGYPDAPAISPVLGEMERWRTDRWALIGEYQWQIAEKWSAFFGVRLDKDEYTDDMWSPRAAVVWEPSEQDTVKAIFSRSVRKNNAEELRMQHTGGVESDPEELSGVELIYDRRVGELKLGGNLFYNDVEVIGIDTNSLRSSKVADYDFWGLEIETVYEASDWDIRFSHSYTKLLDFSVEPGKSQKLSVAHLGYGNDLSNWSNHITKLAAAYQWDEKWRFSGAVRVFWDYPGAEQTTLETNDKRDASEDGNSSSTALSDRGYTDSFEEAIFVDLGAHYQLTPDSKISVNGYNLLGLFDDKYNKRMYLINVSNYRADAAAVAISYRLNF</sequence>
<feature type="chain" id="PRO_5047305650" evidence="13">
    <location>
        <begin position="23"/>
        <end position="730"/>
    </location>
</feature>
<keyword evidence="17" id="KW-1185">Reference proteome</keyword>
<evidence type="ECO:0000313" key="16">
    <source>
        <dbReference type="EMBL" id="MFD2094958.1"/>
    </source>
</evidence>
<evidence type="ECO:0000256" key="11">
    <source>
        <dbReference type="RuleBase" id="RU003357"/>
    </source>
</evidence>
<dbReference type="Proteomes" id="UP001597380">
    <property type="component" value="Unassembled WGS sequence"/>
</dbReference>
<dbReference type="InterPro" id="IPR000531">
    <property type="entry name" value="Beta-barrel_TonB"/>
</dbReference>
<evidence type="ECO:0000256" key="9">
    <source>
        <dbReference type="ARBA" id="ARBA00023170"/>
    </source>
</evidence>
<keyword evidence="6 13" id="KW-0732">Signal</keyword>
<evidence type="ECO:0000256" key="8">
    <source>
        <dbReference type="ARBA" id="ARBA00023136"/>
    </source>
</evidence>
<dbReference type="Gene3D" id="2.170.130.10">
    <property type="entry name" value="TonB-dependent receptor, plug domain"/>
    <property type="match status" value="1"/>
</dbReference>
<comment type="caution">
    <text evidence="16">The sequence shown here is derived from an EMBL/GenBank/DDBJ whole genome shotgun (WGS) entry which is preliminary data.</text>
</comment>
<proteinExistence type="inferred from homology"/>
<name>A0ABW4XJZ8_9GAMM</name>
<keyword evidence="5" id="KW-0812">Transmembrane</keyword>
<evidence type="ECO:0000256" key="5">
    <source>
        <dbReference type="ARBA" id="ARBA00022692"/>
    </source>
</evidence>
<feature type="signal peptide" evidence="13">
    <location>
        <begin position="1"/>
        <end position="22"/>
    </location>
</feature>
<feature type="region of interest" description="Disordered" evidence="12">
    <location>
        <begin position="640"/>
        <end position="661"/>
    </location>
</feature>
<evidence type="ECO:0000256" key="10">
    <source>
        <dbReference type="ARBA" id="ARBA00023237"/>
    </source>
</evidence>
<dbReference type="RefSeq" id="WP_345338037.1">
    <property type="nucleotide sequence ID" value="NZ_BAABLI010000004.1"/>
</dbReference>
<dbReference type="InterPro" id="IPR036942">
    <property type="entry name" value="Beta-barrel_TonB_sf"/>
</dbReference>
<evidence type="ECO:0000313" key="17">
    <source>
        <dbReference type="Proteomes" id="UP001597380"/>
    </source>
</evidence>
<dbReference type="Gene3D" id="2.40.170.20">
    <property type="entry name" value="TonB-dependent receptor, beta-barrel domain"/>
    <property type="match status" value="1"/>
</dbReference>
<comment type="similarity">
    <text evidence="2">Belongs to the TonB-dependent receptor family. Hemoglobin/haptoglobin binding protein subfamily.</text>
</comment>
<reference evidence="17" key="1">
    <citation type="journal article" date="2019" name="Int. J. Syst. Evol. Microbiol.">
        <title>The Global Catalogue of Microorganisms (GCM) 10K type strain sequencing project: providing services to taxonomists for standard genome sequencing and annotation.</title>
        <authorList>
            <consortium name="The Broad Institute Genomics Platform"/>
            <consortium name="The Broad Institute Genome Sequencing Center for Infectious Disease"/>
            <person name="Wu L."/>
            <person name="Ma J."/>
        </authorList>
    </citation>
    <scope>NUCLEOTIDE SEQUENCE [LARGE SCALE GENOMIC DNA]</scope>
    <source>
        <strain evidence="17">CGMCC 1.10992</strain>
    </source>
</reference>
<organism evidence="16 17">
    <name type="scientific">Corallincola platygyrae</name>
    <dbReference type="NCBI Taxonomy" id="1193278"/>
    <lineage>
        <taxon>Bacteria</taxon>
        <taxon>Pseudomonadati</taxon>
        <taxon>Pseudomonadota</taxon>
        <taxon>Gammaproteobacteria</taxon>
        <taxon>Alteromonadales</taxon>
        <taxon>Psychromonadaceae</taxon>
        <taxon>Corallincola</taxon>
    </lineage>
</organism>
<accession>A0ABW4XJZ8</accession>
<dbReference type="PANTHER" id="PTHR30069">
    <property type="entry name" value="TONB-DEPENDENT OUTER MEMBRANE RECEPTOR"/>
    <property type="match status" value="1"/>
</dbReference>
<dbReference type="InterPro" id="IPR037066">
    <property type="entry name" value="Plug_dom_sf"/>
</dbReference>
<keyword evidence="4" id="KW-1134">Transmembrane beta strand</keyword>
<dbReference type="SUPFAM" id="SSF56935">
    <property type="entry name" value="Porins"/>
    <property type="match status" value="1"/>
</dbReference>
<dbReference type="PANTHER" id="PTHR30069:SF29">
    <property type="entry name" value="HEMOGLOBIN AND HEMOGLOBIN-HAPTOGLOBIN-BINDING PROTEIN 1-RELATED"/>
    <property type="match status" value="1"/>
</dbReference>
<dbReference type="InterPro" id="IPR012910">
    <property type="entry name" value="Plug_dom"/>
</dbReference>
<evidence type="ECO:0000256" key="3">
    <source>
        <dbReference type="ARBA" id="ARBA00022448"/>
    </source>
</evidence>
<dbReference type="Pfam" id="PF07715">
    <property type="entry name" value="Plug"/>
    <property type="match status" value="1"/>
</dbReference>
<evidence type="ECO:0000256" key="7">
    <source>
        <dbReference type="ARBA" id="ARBA00023077"/>
    </source>
</evidence>
<evidence type="ECO:0000256" key="1">
    <source>
        <dbReference type="ARBA" id="ARBA00004571"/>
    </source>
</evidence>
<dbReference type="Pfam" id="PF00593">
    <property type="entry name" value="TonB_dep_Rec_b-barrel"/>
    <property type="match status" value="1"/>
</dbReference>
<dbReference type="EMBL" id="JBHUHT010000007">
    <property type="protein sequence ID" value="MFD2094958.1"/>
    <property type="molecule type" value="Genomic_DNA"/>
</dbReference>
<evidence type="ECO:0000256" key="2">
    <source>
        <dbReference type="ARBA" id="ARBA00008143"/>
    </source>
</evidence>